<evidence type="ECO:0000313" key="1">
    <source>
        <dbReference type="Proteomes" id="UP000887569"/>
    </source>
</evidence>
<name>A0A914ZGK5_PARUN</name>
<evidence type="ECO:0000313" key="3">
    <source>
        <dbReference type="WBParaSite" id="PgB03_g171_t02"/>
    </source>
</evidence>
<protein>
    <submittedName>
        <fullName evidence="2 3">Uncharacterized protein</fullName>
    </submittedName>
</protein>
<reference evidence="2 3" key="1">
    <citation type="submission" date="2022-11" db="UniProtKB">
        <authorList>
            <consortium name="WormBaseParasite"/>
        </authorList>
    </citation>
    <scope>IDENTIFICATION</scope>
</reference>
<dbReference type="WBParaSite" id="PgB03_g171_t01">
    <property type="protein sequence ID" value="PgB03_g171_t01"/>
    <property type="gene ID" value="PgB03_g171"/>
</dbReference>
<dbReference type="WBParaSite" id="PgB03_g171_t02">
    <property type="protein sequence ID" value="PgB03_g171_t02"/>
    <property type="gene ID" value="PgB03_g171"/>
</dbReference>
<dbReference type="Proteomes" id="UP000887569">
    <property type="component" value="Unplaced"/>
</dbReference>
<sequence>MAAAAAMIKYVEHVQNVLFAQSSLKIVCEALSKVCFIVDPRGYTRASSNRSLYPTLGNCLNGERGSNAAKRPFAAMCRCFGDQCSVRGCGGAAKRSNWELLIRDNALRRLKGTGILTRKLERLCAVVSGAYEIQQLVTLCCYLEKEADSIRSTEQKFPQVPILIIDTCSHLSQ</sequence>
<dbReference type="AlphaFoldDB" id="A0A914ZGK5"/>
<accession>A0A914ZGK5</accession>
<organism evidence="1 2">
    <name type="scientific">Parascaris univalens</name>
    <name type="common">Nematode worm</name>
    <dbReference type="NCBI Taxonomy" id="6257"/>
    <lineage>
        <taxon>Eukaryota</taxon>
        <taxon>Metazoa</taxon>
        <taxon>Ecdysozoa</taxon>
        <taxon>Nematoda</taxon>
        <taxon>Chromadorea</taxon>
        <taxon>Rhabditida</taxon>
        <taxon>Spirurina</taxon>
        <taxon>Ascaridomorpha</taxon>
        <taxon>Ascaridoidea</taxon>
        <taxon>Ascarididae</taxon>
        <taxon>Parascaris</taxon>
    </lineage>
</organism>
<proteinExistence type="predicted"/>
<evidence type="ECO:0000313" key="2">
    <source>
        <dbReference type="WBParaSite" id="PgB03_g171_t01"/>
    </source>
</evidence>
<keyword evidence="1" id="KW-1185">Reference proteome</keyword>